<dbReference type="AlphaFoldDB" id="A0A4Y2HIL4"/>
<keyword evidence="2" id="KW-1185">Reference proteome</keyword>
<reference evidence="1 2" key="1">
    <citation type="journal article" date="2019" name="Sci. Rep.">
        <title>Orb-weaving spider Araneus ventricosus genome elucidates the spidroin gene catalogue.</title>
        <authorList>
            <person name="Kono N."/>
            <person name="Nakamura H."/>
            <person name="Ohtoshi R."/>
            <person name="Moran D.A.P."/>
            <person name="Shinohara A."/>
            <person name="Yoshida Y."/>
            <person name="Fujiwara M."/>
            <person name="Mori M."/>
            <person name="Tomita M."/>
            <person name="Arakawa K."/>
        </authorList>
    </citation>
    <scope>NUCLEOTIDE SEQUENCE [LARGE SCALE GENOMIC DNA]</scope>
</reference>
<proteinExistence type="predicted"/>
<dbReference type="EMBL" id="BGPR01001963">
    <property type="protein sequence ID" value="GBM65185.1"/>
    <property type="molecule type" value="Genomic_DNA"/>
</dbReference>
<sequence length="152" mass="17355">MLIAYVNALMKSSLGTYSNYLSLASLTSNKPIDHVYCIQEKKGVTLSTGESKKKHIEYTERHDKVVSQRDCAQPYVARPAKETLEFFLWDLLPQPSYLPDVAPSDYHFFRSMQTTLSEVIRNSKIGLMIGYFKTANFLSSRNSGQMSDCYNF</sequence>
<comment type="caution">
    <text evidence="1">The sequence shown here is derived from an EMBL/GenBank/DDBJ whole genome shotgun (WGS) entry which is preliminary data.</text>
</comment>
<dbReference type="GO" id="GO:0003676">
    <property type="term" value="F:nucleic acid binding"/>
    <property type="evidence" value="ECO:0007669"/>
    <property type="project" value="InterPro"/>
</dbReference>
<evidence type="ECO:0000313" key="2">
    <source>
        <dbReference type="Proteomes" id="UP000499080"/>
    </source>
</evidence>
<accession>A0A4Y2HIL4</accession>
<name>A0A4Y2HIL4_ARAVE</name>
<dbReference type="InterPro" id="IPR036397">
    <property type="entry name" value="RNaseH_sf"/>
</dbReference>
<protein>
    <submittedName>
        <fullName evidence="1">Uncharacterized protein</fullName>
    </submittedName>
</protein>
<gene>
    <name evidence="1" type="ORF">AVEN_130584_1</name>
</gene>
<evidence type="ECO:0000313" key="1">
    <source>
        <dbReference type="EMBL" id="GBM65185.1"/>
    </source>
</evidence>
<organism evidence="1 2">
    <name type="scientific">Araneus ventricosus</name>
    <name type="common">Orbweaver spider</name>
    <name type="synonym">Epeira ventricosa</name>
    <dbReference type="NCBI Taxonomy" id="182803"/>
    <lineage>
        <taxon>Eukaryota</taxon>
        <taxon>Metazoa</taxon>
        <taxon>Ecdysozoa</taxon>
        <taxon>Arthropoda</taxon>
        <taxon>Chelicerata</taxon>
        <taxon>Arachnida</taxon>
        <taxon>Araneae</taxon>
        <taxon>Araneomorphae</taxon>
        <taxon>Entelegynae</taxon>
        <taxon>Araneoidea</taxon>
        <taxon>Araneidae</taxon>
        <taxon>Araneus</taxon>
    </lineage>
</organism>
<dbReference type="PANTHER" id="PTHR46060:SF1">
    <property type="entry name" value="MARINER MOS1 TRANSPOSASE-LIKE PROTEIN"/>
    <property type="match status" value="1"/>
</dbReference>
<dbReference type="InterPro" id="IPR052709">
    <property type="entry name" value="Transposase-MT_Hybrid"/>
</dbReference>
<dbReference type="PANTHER" id="PTHR46060">
    <property type="entry name" value="MARINER MOS1 TRANSPOSASE-LIKE PROTEIN"/>
    <property type="match status" value="1"/>
</dbReference>
<dbReference type="Gene3D" id="3.30.420.10">
    <property type="entry name" value="Ribonuclease H-like superfamily/Ribonuclease H"/>
    <property type="match status" value="1"/>
</dbReference>
<dbReference type="Proteomes" id="UP000499080">
    <property type="component" value="Unassembled WGS sequence"/>
</dbReference>